<dbReference type="EMBL" id="CABO01000009">
    <property type="protein sequence ID" value="CBI00962.1"/>
    <property type="molecule type" value="Genomic_DNA"/>
</dbReference>
<evidence type="ECO:0000313" key="2">
    <source>
        <dbReference type="EMBL" id="CBI00962.1"/>
    </source>
</evidence>
<comment type="caution">
    <text evidence="2">The sequence shown here is derived from an EMBL/GenBank/DDBJ whole genome shotgun (WGS) entry which is preliminary data.</text>
</comment>
<protein>
    <recommendedName>
        <fullName evidence="3">Magnesium transporter MgtE intracellular domain-containing protein</fullName>
    </recommendedName>
</protein>
<gene>
    <name evidence="2" type="ORF">CARN4_0311</name>
</gene>
<reference evidence="2" key="1">
    <citation type="submission" date="2009-10" db="EMBL/GenBank/DDBJ databases">
        <title>Diversity of trophic interactions inside an arsenic-rich microbial ecosystem.</title>
        <authorList>
            <person name="Bertin P.N."/>
            <person name="Heinrich-Salmeron A."/>
            <person name="Pelletier E."/>
            <person name="Goulhen-Chollet F."/>
            <person name="Arsene-Ploetze F."/>
            <person name="Gallien S."/>
            <person name="Calteau A."/>
            <person name="Vallenet D."/>
            <person name="Casiot C."/>
            <person name="Chane-Woon-Ming B."/>
            <person name="Giloteaux L."/>
            <person name="Barakat M."/>
            <person name="Bonnefoy V."/>
            <person name="Bruneel O."/>
            <person name="Chandler M."/>
            <person name="Cleiss J."/>
            <person name="Duran R."/>
            <person name="Elbaz-Poulichet F."/>
            <person name="Fonknechten N."/>
            <person name="Lauga B."/>
            <person name="Mornico D."/>
            <person name="Ortet P."/>
            <person name="Schaeffer C."/>
            <person name="Siguier P."/>
            <person name="Alexander Thil Smith A."/>
            <person name="Van Dorsselaer A."/>
            <person name="Weissenbach J."/>
            <person name="Medigue C."/>
            <person name="Le Paslier D."/>
        </authorList>
    </citation>
    <scope>NUCLEOTIDE SEQUENCE</scope>
</reference>
<organism evidence="2">
    <name type="scientific">mine drainage metagenome</name>
    <dbReference type="NCBI Taxonomy" id="410659"/>
    <lineage>
        <taxon>unclassified sequences</taxon>
        <taxon>metagenomes</taxon>
        <taxon>ecological metagenomes</taxon>
    </lineage>
</organism>
<proteinExistence type="predicted"/>
<accession>E6Q1A2</accession>
<name>E6Q1A2_9ZZZZ</name>
<evidence type="ECO:0008006" key="3">
    <source>
        <dbReference type="Google" id="ProtNLM"/>
    </source>
</evidence>
<dbReference type="AlphaFoldDB" id="E6Q1A2"/>
<sequence>MIVTRQRRKPFPIGRLLLPLVAILAIVGAFVWPPSRAAITAGPLSPIWQSLGSRFAVVAAPFHFAAQNQLIARRNHEIVILQAQLADARRTLASAQKGSAALKSRVQQLDAQVAQARSKASATAAQPLASPGPFGSTASSASSNLAASATPNDRLVAADWAAMDPSNAAKVVQRLPVPYDAKIFALMSASDVGAILDKLPAAFAARITQENPTLKP</sequence>
<evidence type="ECO:0000256" key="1">
    <source>
        <dbReference type="SAM" id="MobiDB-lite"/>
    </source>
</evidence>
<feature type="region of interest" description="Disordered" evidence="1">
    <location>
        <begin position="122"/>
        <end position="145"/>
    </location>
</feature>